<reference evidence="1" key="1">
    <citation type="submission" date="2020-03" db="EMBL/GenBank/DDBJ databases">
        <title>Site-based positive gene gene selection in Geosmithia morbida across the United States reveals a broad range of putative effectors and factors for local host and environmental adapation.</title>
        <authorList>
            <person name="Onufrak A."/>
            <person name="Murdoch R.W."/>
            <person name="Gazis R."/>
            <person name="Huff M."/>
            <person name="Staton M."/>
            <person name="Klingeman W."/>
            <person name="Hadziabdic D."/>
        </authorList>
    </citation>
    <scope>NUCLEOTIDE SEQUENCE</scope>
    <source>
        <strain evidence="1">1262</strain>
    </source>
</reference>
<protein>
    <submittedName>
        <fullName evidence="1">Phosphorylase superfamily</fullName>
    </submittedName>
</protein>
<accession>A0A9P4YT99</accession>
<dbReference type="GeneID" id="55968448"/>
<keyword evidence="2" id="KW-1185">Reference proteome</keyword>
<dbReference type="PANTHER" id="PTHR46082">
    <property type="entry name" value="ATP/GTP-BINDING PROTEIN-RELATED"/>
    <property type="match status" value="1"/>
</dbReference>
<dbReference type="Proteomes" id="UP000749293">
    <property type="component" value="Unassembled WGS sequence"/>
</dbReference>
<dbReference type="PANTHER" id="PTHR46082:SF11">
    <property type="entry name" value="AAA+ ATPASE DOMAIN-CONTAINING PROTEIN-RELATED"/>
    <property type="match status" value="1"/>
</dbReference>
<gene>
    <name evidence="1" type="ORF">GMORB2_2218</name>
</gene>
<proteinExistence type="predicted"/>
<dbReference type="GO" id="GO:0003824">
    <property type="term" value="F:catalytic activity"/>
    <property type="evidence" value="ECO:0007669"/>
    <property type="project" value="InterPro"/>
</dbReference>
<dbReference type="AlphaFoldDB" id="A0A9P4YT99"/>
<evidence type="ECO:0000313" key="1">
    <source>
        <dbReference type="EMBL" id="KAF4121256.1"/>
    </source>
</evidence>
<dbReference type="SUPFAM" id="SSF53167">
    <property type="entry name" value="Purine and uridine phosphorylases"/>
    <property type="match status" value="1"/>
</dbReference>
<organism evidence="1 2">
    <name type="scientific">Geosmithia morbida</name>
    <dbReference type="NCBI Taxonomy" id="1094350"/>
    <lineage>
        <taxon>Eukaryota</taxon>
        <taxon>Fungi</taxon>
        <taxon>Dikarya</taxon>
        <taxon>Ascomycota</taxon>
        <taxon>Pezizomycotina</taxon>
        <taxon>Sordariomycetes</taxon>
        <taxon>Hypocreomycetidae</taxon>
        <taxon>Hypocreales</taxon>
        <taxon>Bionectriaceae</taxon>
        <taxon>Geosmithia</taxon>
    </lineage>
</organism>
<dbReference type="InterPro" id="IPR035994">
    <property type="entry name" value="Nucleoside_phosphorylase_sf"/>
</dbReference>
<dbReference type="OrthoDB" id="1577640at2759"/>
<dbReference type="RefSeq" id="XP_035319908.1">
    <property type="nucleotide sequence ID" value="XM_035464198.1"/>
</dbReference>
<dbReference type="Gene3D" id="3.40.50.1580">
    <property type="entry name" value="Nucleoside phosphorylase domain"/>
    <property type="match status" value="1"/>
</dbReference>
<dbReference type="EMBL" id="JAANYQ010000013">
    <property type="protein sequence ID" value="KAF4121256.1"/>
    <property type="molecule type" value="Genomic_DNA"/>
</dbReference>
<sequence length="315" mass="34482">MPDTREYTVGWFSALPTELVAARAFLDEEHGTVCIPNDNNCYTLGKIGIHNVVIAVLPKGECGTDTTSAVARDLLRSFPNVRIGLMVGIGGGAPSQKNDIRLGDVVVSTPKDNSPGIIQYDYGKTIQNEAFRITRSLDTVPMIWQSTVNELRGKHQKQGHKLQGNVERALNRIKVQNKYRRPSSATDKLYKSSFLHPRGSEDCAVTCGSDMAHLVAREKRGAGDLTPAIHYGTIASANQMMMNSYVRDRLAAKHGVLCFETESAGLVNHLPCIVIRGICNYSDTHKNNAWQGYAAMTAAAYAKDLLALLPPTQRV</sequence>
<dbReference type="InterPro" id="IPR053137">
    <property type="entry name" value="NLR-like"/>
</dbReference>
<name>A0A9P4YT99_9HYPO</name>
<dbReference type="GO" id="GO:0009116">
    <property type="term" value="P:nucleoside metabolic process"/>
    <property type="evidence" value="ECO:0007669"/>
    <property type="project" value="InterPro"/>
</dbReference>
<comment type="caution">
    <text evidence="1">The sequence shown here is derived from an EMBL/GenBank/DDBJ whole genome shotgun (WGS) entry which is preliminary data.</text>
</comment>
<evidence type="ECO:0000313" key="2">
    <source>
        <dbReference type="Proteomes" id="UP000749293"/>
    </source>
</evidence>